<name>A0A9D2D503_9FIRM</name>
<dbReference type="InterPro" id="IPR051719">
    <property type="entry name" value="CASTOR_mTORC1"/>
</dbReference>
<comment type="caution">
    <text evidence="2">The sequence shown here is derived from an EMBL/GenBank/DDBJ whole genome shotgun (WGS) entry which is preliminary data.</text>
</comment>
<dbReference type="Proteomes" id="UP000824024">
    <property type="component" value="Unassembled WGS sequence"/>
</dbReference>
<feature type="non-terminal residue" evidence="2">
    <location>
        <position position="1"/>
    </location>
</feature>
<dbReference type="InterPro" id="IPR027795">
    <property type="entry name" value="CASTOR_ACT_dom"/>
</dbReference>
<protein>
    <submittedName>
        <fullName evidence="2">ACT domain-containing protein</fullName>
    </submittedName>
</protein>
<dbReference type="CDD" id="cd04868">
    <property type="entry name" value="ACT_AK-like"/>
    <property type="match status" value="1"/>
</dbReference>
<dbReference type="SUPFAM" id="SSF55021">
    <property type="entry name" value="ACT-like"/>
    <property type="match status" value="2"/>
</dbReference>
<evidence type="ECO:0000313" key="3">
    <source>
        <dbReference type="Proteomes" id="UP000824024"/>
    </source>
</evidence>
<dbReference type="Gene3D" id="3.30.2130.10">
    <property type="entry name" value="VC0802-like"/>
    <property type="match status" value="1"/>
</dbReference>
<reference evidence="2" key="2">
    <citation type="submission" date="2021-04" db="EMBL/GenBank/DDBJ databases">
        <authorList>
            <person name="Gilroy R."/>
        </authorList>
    </citation>
    <scope>NUCLEOTIDE SEQUENCE</scope>
    <source>
        <strain evidence="2">CHK192-9172</strain>
    </source>
</reference>
<dbReference type="PIRSF" id="PIRSF008459">
    <property type="entry name" value="UCP008459"/>
    <property type="match status" value="1"/>
</dbReference>
<evidence type="ECO:0000259" key="1">
    <source>
        <dbReference type="Pfam" id="PF13840"/>
    </source>
</evidence>
<dbReference type="InterPro" id="IPR016540">
    <property type="entry name" value="UCP008459"/>
</dbReference>
<feature type="domain" description="CASTOR ACT" evidence="1">
    <location>
        <begin position="43"/>
        <end position="104"/>
    </location>
</feature>
<accession>A0A9D2D503</accession>
<proteinExistence type="predicted"/>
<dbReference type="AlphaFoldDB" id="A0A9D2D503"/>
<dbReference type="PANTHER" id="PTHR31131:SF6">
    <property type="entry name" value="CASTOR ACT DOMAIN-CONTAINING PROTEIN"/>
    <property type="match status" value="1"/>
</dbReference>
<dbReference type="InterPro" id="IPR045865">
    <property type="entry name" value="ACT-like_dom_sf"/>
</dbReference>
<organism evidence="2 3">
    <name type="scientific">Candidatus Eubacterium avistercoris</name>
    <dbReference type="NCBI Taxonomy" id="2838567"/>
    <lineage>
        <taxon>Bacteria</taxon>
        <taxon>Bacillati</taxon>
        <taxon>Bacillota</taxon>
        <taxon>Clostridia</taxon>
        <taxon>Eubacteriales</taxon>
        <taxon>Eubacteriaceae</taxon>
        <taxon>Eubacterium</taxon>
    </lineage>
</organism>
<dbReference type="EMBL" id="DXCH01000335">
    <property type="protein sequence ID" value="HIZ08737.1"/>
    <property type="molecule type" value="Genomic_DNA"/>
</dbReference>
<evidence type="ECO:0000313" key="2">
    <source>
        <dbReference type="EMBL" id="HIZ08737.1"/>
    </source>
</evidence>
<dbReference type="PANTHER" id="PTHR31131">
    <property type="entry name" value="CHROMOSOME 1, WHOLE GENOME SHOTGUN SEQUENCE"/>
    <property type="match status" value="1"/>
</dbReference>
<dbReference type="Pfam" id="PF13840">
    <property type="entry name" value="ACT_7"/>
    <property type="match status" value="1"/>
</dbReference>
<sequence length="111" mass="12380">VCRLPAGSPVVPEGEFYVLAKTDEEVSLVCETEYVPVWTEAREDGWRAFHIQGVLDFSMIGILSELSGILAKARIGIFAVSTYNTDYILVKEEKFEQALDILEDSGYMIVS</sequence>
<gene>
    <name evidence="2" type="ORF">IAA08_12475</name>
</gene>
<reference evidence="2" key="1">
    <citation type="journal article" date="2021" name="PeerJ">
        <title>Extensive microbial diversity within the chicken gut microbiome revealed by metagenomics and culture.</title>
        <authorList>
            <person name="Gilroy R."/>
            <person name="Ravi A."/>
            <person name="Getino M."/>
            <person name="Pursley I."/>
            <person name="Horton D.L."/>
            <person name="Alikhan N.F."/>
            <person name="Baker D."/>
            <person name="Gharbi K."/>
            <person name="Hall N."/>
            <person name="Watson M."/>
            <person name="Adriaenssens E.M."/>
            <person name="Foster-Nyarko E."/>
            <person name="Jarju S."/>
            <person name="Secka A."/>
            <person name="Antonio M."/>
            <person name="Oren A."/>
            <person name="Chaudhuri R.R."/>
            <person name="La Ragione R."/>
            <person name="Hildebrand F."/>
            <person name="Pallen M.J."/>
        </authorList>
    </citation>
    <scope>NUCLEOTIDE SEQUENCE</scope>
    <source>
        <strain evidence="2">CHK192-9172</strain>
    </source>
</reference>